<organism evidence="2 3">
    <name type="scientific">Winogradskyella haliclonae</name>
    <dbReference type="NCBI Taxonomy" id="2048558"/>
    <lineage>
        <taxon>Bacteria</taxon>
        <taxon>Pseudomonadati</taxon>
        <taxon>Bacteroidota</taxon>
        <taxon>Flavobacteriia</taxon>
        <taxon>Flavobacteriales</taxon>
        <taxon>Flavobacteriaceae</taxon>
        <taxon>Winogradskyella</taxon>
    </lineage>
</organism>
<comment type="caution">
    <text evidence="2">The sequence shown here is derived from an EMBL/GenBank/DDBJ whole genome shotgun (WGS) entry which is preliminary data.</text>
</comment>
<dbReference type="Pfam" id="PF00535">
    <property type="entry name" value="Glycos_transf_2"/>
    <property type="match status" value="1"/>
</dbReference>
<dbReference type="InterPro" id="IPR050834">
    <property type="entry name" value="Glycosyltransf_2"/>
</dbReference>
<evidence type="ECO:0000313" key="3">
    <source>
        <dbReference type="Proteomes" id="UP000624701"/>
    </source>
</evidence>
<dbReference type="Proteomes" id="UP000624701">
    <property type="component" value="Unassembled WGS sequence"/>
</dbReference>
<feature type="domain" description="Glycosyltransferase 2-like" evidence="1">
    <location>
        <begin position="8"/>
        <end position="172"/>
    </location>
</feature>
<reference evidence="3" key="1">
    <citation type="journal article" date="2019" name="Int. J. Syst. Evol. Microbiol.">
        <title>The Global Catalogue of Microorganisms (GCM) 10K type strain sequencing project: providing services to taxonomists for standard genome sequencing and annotation.</title>
        <authorList>
            <consortium name="The Broad Institute Genomics Platform"/>
            <consortium name="The Broad Institute Genome Sequencing Center for Infectious Disease"/>
            <person name="Wu L."/>
            <person name="Ma J."/>
        </authorList>
    </citation>
    <scope>NUCLEOTIDE SEQUENCE [LARGE SCALE GENOMIC DNA]</scope>
    <source>
        <strain evidence="3">CCM 8681</strain>
    </source>
</reference>
<protein>
    <submittedName>
        <fullName evidence="2">Glycosyl transferase</fullName>
    </submittedName>
</protein>
<dbReference type="InterPro" id="IPR029044">
    <property type="entry name" value="Nucleotide-diphossugar_trans"/>
</dbReference>
<dbReference type="CDD" id="cd00761">
    <property type="entry name" value="Glyco_tranf_GTA_type"/>
    <property type="match status" value="1"/>
</dbReference>
<keyword evidence="2" id="KW-0808">Transferase</keyword>
<gene>
    <name evidence="2" type="ORF">GCM10011444_13390</name>
</gene>
<dbReference type="InterPro" id="IPR001173">
    <property type="entry name" value="Glyco_trans_2-like"/>
</dbReference>
<keyword evidence="3" id="KW-1185">Reference proteome</keyword>
<dbReference type="EMBL" id="BMDQ01000001">
    <property type="protein sequence ID" value="GGI57030.1"/>
    <property type="molecule type" value="Genomic_DNA"/>
</dbReference>
<dbReference type="GO" id="GO:0016740">
    <property type="term" value="F:transferase activity"/>
    <property type="evidence" value="ECO:0007669"/>
    <property type="project" value="UniProtKB-KW"/>
</dbReference>
<accession>A0ABQ2BX50</accession>
<name>A0ABQ2BX50_9FLAO</name>
<proteinExistence type="predicted"/>
<dbReference type="Gene3D" id="3.90.550.10">
    <property type="entry name" value="Spore Coat Polysaccharide Biosynthesis Protein SpsA, Chain A"/>
    <property type="match status" value="1"/>
</dbReference>
<dbReference type="RefSeq" id="WP_188373914.1">
    <property type="nucleotide sequence ID" value="NZ_BMDQ01000001.1"/>
</dbReference>
<sequence length="318" mass="36891">MPSTPFFSVVIPLYNKELYIEETLRSVLNQTFDDFEIVIINDGSTDKSLKNAKHVLKSSSNYLIRSQKNKGLSASRNVGISLSKGKIIALLDADDIWHENFLESIYSLYSTFPEASVYGTDYQEKYSKTNIVETKKNLDHNLKNKAFLIEDFFLANKFQSVVCQSSIAFKKEMLSGILFDEIIDYAEDVDFYLKCFITKKLAYNYTVLTTILSNIPNQITRQGIKNKTIPNLDMYESNHPNNRSLKKYLDSKRYAYAIEYKLAKDRLNFDHLIKSLNFNNLNLKQKVLLKSPLFFLKFLKSIKKILLKYNIRITSFSN</sequence>
<evidence type="ECO:0000313" key="2">
    <source>
        <dbReference type="EMBL" id="GGI57030.1"/>
    </source>
</evidence>
<dbReference type="SUPFAM" id="SSF53448">
    <property type="entry name" value="Nucleotide-diphospho-sugar transferases"/>
    <property type="match status" value="1"/>
</dbReference>
<dbReference type="PANTHER" id="PTHR43685:SF2">
    <property type="entry name" value="GLYCOSYLTRANSFERASE 2-LIKE DOMAIN-CONTAINING PROTEIN"/>
    <property type="match status" value="1"/>
</dbReference>
<evidence type="ECO:0000259" key="1">
    <source>
        <dbReference type="Pfam" id="PF00535"/>
    </source>
</evidence>
<dbReference type="PANTHER" id="PTHR43685">
    <property type="entry name" value="GLYCOSYLTRANSFERASE"/>
    <property type="match status" value="1"/>
</dbReference>